<dbReference type="PROSITE" id="PS00518">
    <property type="entry name" value="ZF_RING_1"/>
    <property type="match status" value="1"/>
</dbReference>
<feature type="domain" description="Zinc finger RING-type eukaryotic" evidence="4">
    <location>
        <begin position="10"/>
        <end position="41"/>
    </location>
</feature>
<evidence type="ECO:0000256" key="3">
    <source>
        <dbReference type="ARBA" id="ARBA00022833"/>
    </source>
</evidence>
<dbReference type="SUPFAM" id="SSF57850">
    <property type="entry name" value="RING/U-box"/>
    <property type="match status" value="1"/>
</dbReference>
<protein>
    <recommendedName>
        <fullName evidence="4">Zinc finger RING-type eukaryotic domain-containing protein</fullName>
    </recommendedName>
</protein>
<dbReference type="RefSeq" id="XP_041191441.1">
    <property type="nucleotide sequence ID" value="XM_041336104.1"/>
</dbReference>
<dbReference type="Gene3D" id="3.30.40.10">
    <property type="entry name" value="Zinc/RING finger domain, C3HC4 (zinc finger)"/>
    <property type="match status" value="1"/>
</dbReference>
<evidence type="ECO:0000313" key="5">
    <source>
        <dbReference type="EMBL" id="KAG1813680.1"/>
    </source>
</evidence>
<evidence type="ECO:0000256" key="1">
    <source>
        <dbReference type="ARBA" id="ARBA00022723"/>
    </source>
</evidence>
<dbReference type="InterPro" id="IPR017907">
    <property type="entry name" value="Znf_RING_CS"/>
</dbReference>
<gene>
    <name evidence="5" type="ORF">BJ212DRAFT_1366533</name>
</gene>
<accession>A0A9P7JC48</accession>
<sequence length="97" mass="10415">MLVVHPASCCDVCLDLYSISSEPANSPHAIACGHIFCLTCVHTPGQLAATNIHVSPLLSDSSILGAFAPYHQVHVHFAVNLSSQIVSRNFTLRIHPN</sequence>
<keyword evidence="1" id="KW-0479">Metal-binding</keyword>
<dbReference type="GeneID" id="64630121"/>
<dbReference type="AlphaFoldDB" id="A0A9P7JC48"/>
<keyword evidence="2" id="KW-0863">Zinc-finger</keyword>
<proteinExistence type="predicted"/>
<keyword evidence="6" id="KW-1185">Reference proteome</keyword>
<evidence type="ECO:0000313" key="6">
    <source>
        <dbReference type="Proteomes" id="UP000807769"/>
    </source>
</evidence>
<reference evidence="5" key="1">
    <citation type="journal article" date="2020" name="New Phytol.">
        <title>Comparative genomics reveals dynamic genome evolution in host specialist ectomycorrhizal fungi.</title>
        <authorList>
            <person name="Lofgren L.A."/>
            <person name="Nguyen N.H."/>
            <person name="Vilgalys R."/>
            <person name="Ruytinx J."/>
            <person name="Liao H.L."/>
            <person name="Branco S."/>
            <person name="Kuo A."/>
            <person name="LaButti K."/>
            <person name="Lipzen A."/>
            <person name="Andreopoulos W."/>
            <person name="Pangilinan J."/>
            <person name="Riley R."/>
            <person name="Hundley H."/>
            <person name="Na H."/>
            <person name="Barry K."/>
            <person name="Grigoriev I.V."/>
            <person name="Stajich J.E."/>
            <person name="Kennedy P.G."/>
        </authorList>
    </citation>
    <scope>NUCLEOTIDE SEQUENCE</scope>
    <source>
        <strain evidence="5">MN1</strain>
    </source>
</reference>
<dbReference type="GO" id="GO:0008270">
    <property type="term" value="F:zinc ion binding"/>
    <property type="evidence" value="ECO:0007669"/>
    <property type="project" value="UniProtKB-KW"/>
</dbReference>
<dbReference type="Proteomes" id="UP000807769">
    <property type="component" value="Unassembled WGS sequence"/>
</dbReference>
<comment type="caution">
    <text evidence="5">The sequence shown here is derived from an EMBL/GenBank/DDBJ whole genome shotgun (WGS) entry which is preliminary data.</text>
</comment>
<dbReference type="OrthoDB" id="6105938at2759"/>
<evidence type="ECO:0000259" key="4">
    <source>
        <dbReference type="Pfam" id="PF13445"/>
    </source>
</evidence>
<name>A0A9P7JC48_9AGAM</name>
<dbReference type="InterPro" id="IPR027370">
    <property type="entry name" value="Znf-RING_euk"/>
</dbReference>
<dbReference type="Pfam" id="PF13445">
    <property type="entry name" value="zf-RING_UBOX"/>
    <property type="match status" value="1"/>
</dbReference>
<evidence type="ECO:0000256" key="2">
    <source>
        <dbReference type="ARBA" id="ARBA00022771"/>
    </source>
</evidence>
<dbReference type="InterPro" id="IPR013083">
    <property type="entry name" value="Znf_RING/FYVE/PHD"/>
</dbReference>
<organism evidence="5 6">
    <name type="scientific">Suillus subaureus</name>
    <dbReference type="NCBI Taxonomy" id="48587"/>
    <lineage>
        <taxon>Eukaryota</taxon>
        <taxon>Fungi</taxon>
        <taxon>Dikarya</taxon>
        <taxon>Basidiomycota</taxon>
        <taxon>Agaricomycotina</taxon>
        <taxon>Agaricomycetes</taxon>
        <taxon>Agaricomycetidae</taxon>
        <taxon>Boletales</taxon>
        <taxon>Suillineae</taxon>
        <taxon>Suillaceae</taxon>
        <taxon>Suillus</taxon>
    </lineage>
</organism>
<dbReference type="EMBL" id="JABBWG010000023">
    <property type="protein sequence ID" value="KAG1813680.1"/>
    <property type="molecule type" value="Genomic_DNA"/>
</dbReference>
<keyword evidence="3" id="KW-0862">Zinc</keyword>